<evidence type="ECO:0000256" key="1">
    <source>
        <dbReference type="SAM" id="MobiDB-lite"/>
    </source>
</evidence>
<comment type="caution">
    <text evidence="2">The sequence shown here is derived from an EMBL/GenBank/DDBJ whole genome shotgun (WGS) entry which is preliminary data.</text>
</comment>
<dbReference type="EMBL" id="JARBHB010000009">
    <property type="protein sequence ID" value="KAJ8876101.1"/>
    <property type="molecule type" value="Genomic_DNA"/>
</dbReference>
<accession>A0ABQ9GVP7</accession>
<feature type="region of interest" description="Disordered" evidence="1">
    <location>
        <begin position="374"/>
        <end position="401"/>
    </location>
</feature>
<organism evidence="2 3">
    <name type="scientific">Dryococelus australis</name>
    <dbReference type="NCBI Taxonomy" id="614101"/>
    <lineage>
        <taxon>Eukaryota</taxon>
        <taxon>Metazoa</taxon>
        <taxon>Ecdysozoa</taxon>
        <taxon>Arthropoda</taxon>
        <taxon>Hexapoda</taxon>
        <taxon>Insecta</taxon>
        <taxon>Pterygota</taxon>
        <taxon>Neoptera</taxon>
        <taxon>Polyneoptera</taxon>
        <taxon>Phasmatodea</taxon>
        <taxon>Verophasmatodea</taxon>
        <taxon>Anareolatae</taxon>
        <taxon>Phasmatidae</taxon>
        <taxon>Eurycanthinae</taxon>
        <taxon>Dryococelus</taxon>
    </lineage>
</organism>
<protein>
    <submittedName>
        <fullName evidence="2">Uncharacterized protein</fullName>
    </submittedName>
</protein>
<gene>
    <name evidence="2" type="ORF">PR048_024010</name>
</gene>
<name>A0ABQ9GVP7_9NEOP</name>
<feature type="region of interest" description="Disordered" evidence="1">
    <location>
        <begin position="648"/>
        <end position="668"/>
    </location>
</feature>
<evidence type="ECO:0000313" key="3">
    <source>
        <dbReference type="Proteomes" id="UP001159363"/>
    </source>
</evidence>
<sequence>MRKEERWPSVERKKKFNSRRARVSRLNFTVQYILKPESVLHWLLHRCEVPPFLTGLHVIGLHNCQVFIYWRGATQGVSDKVWSNDELIANVRASAVYTPHFSFTPAFSDILDSYWLSLVAILLPLDDDELAATLLCQPDPDIGRTSADSCISNRCVSFLSCQASLLVFSSLQGTLKNALSCGLIADLLSRSRLVRHRSRVREALGLDGAVKLSKGIAFISGIVKNDVKVSELGYFGLPFATRAGGCETRRRGISGGMQGWEKRECPEKTRWPKATSATFPKCEHLGDLAWDSNPDSPRWEASVLQHVDWFSRVSPVTTLLHSGAAPCSPHFAVIRARNTDAKNGTPITTVTLSNFSCSDQALAERPALSHLQTLKPGHEHDCSNTSQKTIAETPSTGQAADQEDMEMGLHASRREHCTPVHLSLALSGDGALEARGKIALITLAFLSLKRRKLSLGRRSVSQPYYVIAGCSSILSWRSGKTRRPIFTASSECTERKVSSKPNKICLVQPNYLSVQGQRSASFLKPNHFVVLIWLSPKLWRRVRDVMVWESLALASRLNPASHLQVKPGRRELHQLLREGPTAMIPSTSQRSVTWTPKQRPDISQHEAGPVVFQRPTSLQGSLLVSLPQQPLEEMNKVWSSAEMKGRWETGYPRRNPPTSGIVRHDAPMRKSGNKDIRPIAKMDCCKCAHRILKSCFRVNLFGMARWKEKGRGASIKVQLWSRSVAAAILVVKDLDLDLNLGVLSFFVTCDGTIFPLAFSENTFTDIPGLLFTKALICLVVGHTVDSGTYVDGTVTMQLLQLENWIARLQALCQNFLKKKLEILEAYKTQEVDGTAGTTHYVVDGDATKGNPPEEVYDTAATTHKEVTGLAGTTSEERDGTAVDPISSRMPENKMDAKYDVDCKKLDEMTHISTPLTKNW</sequence>
<reference evidence="2 3" key="1">
    <citation type="submission" date="2023-02" db="EMBL/GenBank/DDBJ databases">
        <title>LHISI_Scaffold_Assembly.</title>
        <authorList>
            <person name="Stuart O.P."/>
            <person name="Cleave R."/>
            <person name="Magrath M.J.L."/>
            <person name="Mikheyev A.S."/>
        </authorList>
    </citation>
    <scope>NUCLEOTIDE SEQUENCE [LARGE SCALE GENOMIC DNA]</scope>
    <source>
        <strain evidence="2">Daus_M_001</strain>
        <tissue evidence="2">Leg muscle</tissue>
    </source>
</reference>
<evidence type="ECO:0000313" key="2">
    <source>
        <dbReference type="EMBL" id="KAJ8876101.1"/>
    </source>
</evidence>
<proteinExistence type="predicted"/>
<feature type="compositionally biased region" description="Polar residues" evidence="1">
    <location>
        <begin position="383"/>
        <end position="399"/>
    </location>
</feature>
<keyword evidence="3" id="KW-1185">Reference proteome</keyword>
<dbReference type="Proteomes" id="UP001159363">
    <property type="component" value="Chromosome 8"/>
</dbReference>